<accession>A0AAE3IL11</accession>
<keyword evidence="4" id="KW-1185">Reference proteome</keyword>
<comment type="caution">
    <text evidence="3">The sequence shown here is derived from an EMBL/GenBank/DDBJ whole genome shotgun (WGS) entry which is preliminary data.</text>
</comment>
<dbReference type="AlphaFoldDB" id="A0AAE3IL11"/>
<dbReference type="PANTHER" id="PTHR30570:SF1">
    <property type="entry name" value="PHOSPHATE-BINDING PROTEIN PSTS"/>
    <property type="match status" value="1"/>
</dbReference>
<dbReference type="Proteomes" id="UP001209317">
    <property type="component" value="Unassembled WGS sequence"/>
</dbReference>
<dbReference type="PANTHER" id="PTHR30570">
    <property type="entry name" value="PERIPLASMIC PHOSPHATE BINDING COMPONENT OF PHOSPHATE ABC TRANSPORTER"/>
    <property type="match status" value="1"/>
</dbReference>
<evidence type="ECO:0000259" key="2">
    <source>
        <dbReference type="Pfam" id="PF12849"/>
    </source>
</evidence>
<dbReference type="RefSeq" id="WP_263037091.1">
    <property type="nucleotide sequence ID" value="NZ_JAOTPL010000003.1"/>
</dbReference>
<dbReference type="EMBL" id="JAOTPL010000003">
    <property type="protein sequence ID" value="MCU7693604.1"/>
    <property type="molecule type" value="Genomic_DNA"/>
</dbReference>
<organism evidence="3 4">
    <name type="scientific">Haoranjiania flava</name>
    <dbReference type="NCBI Taxonomy" id="1856322"/>
    <lineage>
        <taxon>Bacteria</taxon>
        <taxon>Pseudomonadati</taxon>
        <taxon>Bacteroidota</taxon>
        <taxon>Chitinophagia</taxon>
        <taxon>Chitinophagales</taxon>
        <taxon>Chitinophagaceae</taxon>
        <taxon>Haoranjiania</taxon>
    </lineage>
</organism>
<proteinExistence type="predicted"/>
<protein>
    <submittedName>
        <fullName evidence="3">Substrate-binding domain-containing protein</fullName>
    </submittedName>
</protein>
<keyword evidence="1" id="KW-0732">Signal</keyword>
<dbReference type="Gene3D" id="3.40.190.10">
    <property type="entry name" value="Periplasmic binding protein-like II"/>
    <property type="match status" value="2"/>
</dbReference>
<gene>
    <name evidence="3" type="ORF">OD355_03635</name>
</gene>
<evidence type="ECO:0000256" key="1">
    <source>
        <dbReference type="ARBA" id="ARBA00022729"/>
    </source>
</evidence>
<dbReference type="InterPro" id="IPR050811">
    <property type="entry name" value="Phosphate_ABC_transporter"/>
</dbReference>
<evidence type="ECO:0000313" key="4">
    <source>
        <dbReference type="Proteomes" id="UP001209317"/>
    </source>
</evidence>
<name>A0AAE3IL11_9BACT</name>
<dbReference type="InterPro" id="IPR024370">
    <property type="entry name" value="PBP_domain"/>
</dbReference>
<feature type="domain" description="PBP" evidence="2">
    <location>
        <begin position="38"/>
        <end position="283"/>
    </location>
</feature>
<sequence>MSKKSLTNILILNFITLFFILSGCNNGNDDRGEDIYDSPKKGTIYISVDESFKPVIDEQIKVYRADFPEANIIASYKSEADCFRDLQNDSTRMIIVARKLKKEEFEIFKHNLDFYPKNFRLAWDAISVIVNAASSDTVFSLKRLRELVTAQSTGKTLVVDGLNATSTVLYLQDSIAMGRPLGPNVKGVQGSKAVIEYVANNINAIGFVGSSWVGNEYDPEQVAYFGKVKAALIEVKNDSLQRYAKPSQATISNDQYAFVRPIWGIVKEHTNTTQLGMGFMGFMRGERGQLIFRRANLVPAEMYFGLRHVIVGEREDSSKVK</sequence>
<dbReference type="SUPFAM" id="SSF53850">
    <property type="entry name" value="Periplasmic binding protein-like II"/>
    <property type="match status" value="1"/>
</dbReference>
<reference evidence="3" key="1">
    <citation type="submission" date="2022-10" db="EMBL/GenBank/DDBJ databases">
        <authorList>
            <person name="Kim H.S."/>
            <person name="Kim J.-S."/>
            <person name="Suh M.K."/>
            <person name="Eom M.K."/>
            <person name="Lee J.-S."/>
        </authorList>
    </citation>
    <scope>NUCLEOTIDE SEQUENCE</scope>
    <source>
        <strain evidence="3">LIP-5</strain>
    </source>
</reference>
<dbReference type="Pfam" id="PF12849">
    <property type="entry name" value="PBP_like_2"/>
    <property type="match status" value="1"/>
</dbReference>
<dbReference type="PROSITE" id="PS51257">
    <property type="entry name" value="PROKAR_LIPOPROTEIN"/>
    <property type="match status" value="1"/>
</dbReference>
<evidence type="ECO:0000313" key="3">
    <source>
        <dbReference type="EMBL" id="MCU7693604.1"/>
    </source>
</evidence>